<evidence type="ECO:0000313" key="2">
    <source>
        <dbReference type="EMBL" id="TRZ20112.1"/>
    </source>
</evidence>
<dbReference type="AlphaFoldDB" id="A0A8K1GKC5"/>
<dbReference type="Proteomes" id="UP000796761">
    <property type="component" value="Unassembled WGS sequence"/>
</dbReference>
<proteinExistence type="predicted"/>
<feature type="signal peptide" evidence="1">
    <location>
        <begin position="1"/>
        <end position="21"/>
    </location>
</feature>
<feature type="chain" id="PRO_5035446043" evidence="1">
    <location>
        <begin position="22"/>
        <end position="153"/>
    </location>
</feature>
<accession>A0A8K1GKC5</accession>
<reference evidence="2" key="1">
    <citation type="submission" date="2019-04" db="EMBL/GenBank/DDBJ databases">
        <title>Genome assembly of Zosterops borbonicus 15179.</title>
        <authorList>
            <person name="Leroy T."/>
            <person name="Anselmetti Y."/>
            <person name="Tilak M.-K."/>
            <person name="Nabholz B."/>
        </authorList>
    </citation>
    <scope>NUCLEOTIDE SEQUENCE</scope>
    <source>
        <strain evidence="2">HGM_15179</strain>
        <tissue evidence="2">Muscle</tissue>
    </source>
</reference>
<sequence>MSTVQRCFLVWSLWGNWGGIATVSSWKCGPNALEDEEKLLGDLSRIADIREGINTMEVSREVMTAAYIGSEKDAFQPKSHLDKNKWVFKSRELCCEDLCHTSDGRKKILDDQIGMEDNKRINPLLEDGFRKAISKIPALQNVQTDSGIDYILN</sequence>
<evidence type="ECO:0000313" key="3">
    <source>
        <dbReference type="Proteomes" id="UP000796761"/>
    </source>
</evidence>
<comment type="caution">
    <text evidence="2">The sequence shown here is derived from an EMBL/GenBank/DDBJ whole genome shotgun (WGS) entry which is preliminary data.</text>
</comment>
<keyword evidence="1" id="KW-0732">Signal</keyword>
<keyword evidence="3" id="KW-1185">Reference proteome</keyword>
<gene>
    <name evidence="2" type="ORF">HGM15179_006994</name>
</gene>
<organism evidence="2 3">
    <name type="scientific">Zosterops borbonicus</name>
    <dbReference type="NCBI Taxonomy" id="364589"/>
    <lineage>
        <taxon>Eukaryota</taxon>
        <taxon>Metazoa</taxon>
        <taxon>Chordata</taxon>
        <taxon>Craniata</taxon>
        <taxon>Vertebrata</taxon>
        <taxon>Euteleostomi</taxon>
        <taxon>Archelosauria</taxon>
        <taxon>Archosauria</taxon>
        <taxon>Dinosauria</taxon>
        <taxon>Saurischia</taxon>
        <taxon>Theropoda</taxon>
        <taxon>Coelurosauria</taxon>
        <taxon>Aves</taxon>
        <taxon>Neognathae</taxon>
        <taxon>Neoaves</taxon>
        <taxon>Telluraves</taxon>
        <taxon>Australaves</taxon>
        <taxon>Passeriformes</taxon>
        <taxon>Sylvioidea</taxon>
        <taxon>Zosteropidae</taxon>
        <taxon>Zosterops</taxon>
    </lineage>
</organism>
<protein>
    <submittedName>
        <fullName evidence="2">Uncharacterized protein</fullName>
    </submittedName>
</protein>
<evidence type="ECO:0000256" key="1">
    <source>
        <dbReference type="SAM" id="SignalP"/>
    </source>
</evidence>
<name>A0A8K1GKC5_9PASS</name>
<dbReference type="EMBL" id="SWJQ01000161">
    <property type="protein sequence ID" value="TRZ20112.1"/>
    <property type="molecule type" value="Genomic_DNA"/>
</dbReference>